<evidence type="ECO:0000256" key="1">
    <source>
        <dbReference type="SAM" id="MobiDB-lite"/>
    </source>
</evidence>
<dbReference type="EMBL" id="CP012332">
    <property type="protein sequence ID" value="AKU91104.1"/>
    <property type="molecule type" value="Genomic_DNA"/>
</dbReference>
<evidence type="ECO:0000313" key="2">
    <source>
        <dbReference type="EMBL" id="AKU91104.1"/>
    </source>
</evidence>
<feature type="compositionally biased region" description="Basic and acidic residues" evidence="1">
    <location>
        <begin position="19"/>
        <end position="41"/>
    </location>
</feature>
<name>A0A0K1PDA8_9BACT</name>
<keyword evidence="3" id="KW-1185">Reference proteome</keyword>
<accession>A0A0K1PDA8</accession>
<gene>
    <name evidence="2" type="ORF">AKJ08_1491</name>
</gene>
<sequence length="104" mass="11075">MLAAAASRLAFQRGGTGERAPRPVRDVPPRARGFARGEPRLGRRGRQGLGAAERSTFHVANIGPTPVETQPAVQVPESTPVDGSPCSASGSRARKSYRFRPLRA</sequence>
<dbReference type="STRING" id="1391653.AKJ08_1491"/>
<reference evidence="2 3" key="1">
    <citation type="submission" date="2015-08" db="EMBL/GenBank/DDBJ databases">
        <authorList>
            <person name="Babu N.S."/>
            <person name="Beckwith C.J."/>
            <person name="Beseler K.G."/>
            <person name="Brison A."/>
            <person name="Carone J.V."/>
            <person name="Caskin T.P."/>
            <person name="Diamond M."/>
            <person name="Durham M.E."/>
            <person name="Foxe J.M."/>
            <person name="Go M."/>
            <person name="Henderson B.A."/>
            <person name="Jones I.B."/>
            <person name="McGettigan J.A."/>
            <person name="Micheletti S.J."/>
            <person name="Nasrallah M.E."/>
            <person name="Ortiz D."/>
            <person name="Piller C.R."/>
            <person name="Privatt S.R."/>
            <person name="Schneider S.L."/>
            <person name="Sharp S."/>
            <person name="Smith T.C."/>
            <person name="Stanton J.D."/>
            <person name="Ullery H.E."/>
            <person name="Wilson R.J."/>
            <person name="Serrano M.G."/>
            <person name="Buck G."/>
            <person name="Lee V."/>
            <person name="Wang Y."/>
            <person name="Carvalho R."/>
            <person name="Voegtly L."/>
            <person name="Shi R."/>
            <person name="Duckworth R."/>
            <person name="Johnson A."/>
            <person name="Loviza R."/>
            <person name="Walstead R."/>
            <person name="Shah Z."/>
            <person name="Kiflezghi M."/>
            <person name="Wade K."/>
            <person name="Ball S.L."/>
            <person name="Bradley K.W."/>
            <person name="Asai D.J."/>
            <person name="Bowman C.A."/>
            <person name="Russell D.A."/>
            <person name="Pope W.H."/>
            <person name="Jacobs-Sera D."/>
            <person name="Hendrix R.W."/>
            <person name="Hatfull G.F."/>
        </authorList>
    </citation>
    <scope>NUCLEOTIDE SEQUENCE [LARGE SCALE GENOMIC DNA]</scope>
    <source>
        <strain evidence="2 3">DSM 27710</strain>
    </source>
</reference>
<organism evidence="2 3">
    <name type="scientific">Vulgatibacter incomptus</name>
    <dbReference type="NCBI Taxonomy" id="1391653"/>
    <lineage>
        <taxon>Bacteria</taxon>
        <taxon>Pseudomonadati</taxon>
        <taxon>Myxococcota</taxon>
        <taxon>Myxococcia</taxon>
        <taxon>Myxococcales</taxon>
        <taxon>Cystobacterineae</taxon>
        <taxon>Vulgatibacteraceae</taxon>
        <taxon>Vulgatibacter</taxon>
    </lineage>
</organism>
<proteinExistence type="predicted"/>
<feature type="compositionally biased region" description="Basic residues" evidence="1">
    <location>
        <begin position="92"/>
        <end position="104"/>
    </location>
</feature>
<dbReference type="KEGG" id="vin:AKJ08_1491"/>
<dbReference type="Proteomes" id="UP000055590">
    <property type="component" value="Chromosome"/>
</dbReference>
<evidence type="ECO:0000313" key="3">
    <source>
        <dbReference type="Proteomes" id="UP000055590"/>
    </source>
</evidence>
<feature type="region of interest" description="Disordered" evidence="1">
    <location>
        <begin position="1"/>
        <end position="104"/>
    </location>
</feature>
<dbReference type="AlphaFoldDB" id="A0A0K1PDA8"/>
<protein>
    <submittedName>
        <fullName evidence="2">Uncharacterized protein</fullName>
    </submittedName>
</protein>